<accession>Q08VA8</accession>
<dbReference type="AlphaFoldDB" id="Q08VA8"/>
<evidence type="ECO:0000313" key="3">
    <source>
        <dbReference type="Proteomes" id="UP000032702"/>
    </source>
</evidence>
<proteinExistence type="predicted"/>
<evidence type="ECO:0000256" key="1">
    <source>
        <dbReference type="SAM" id="MobiDB-lite"/>
    </source>
</evidence>
<name>Q08VA8_STIAD</name>
<dbReference type="Proteomes" id="UP000032702">
    <property type="component" value="Unassembled WGS sequence"/>
</dbReference>
<sequence length="248" mass="27253">MRRHRGALRTSADAVLGGASRTALSETPVSERWSSACSCPGRNPFPVELLEPAIMSVEKAALRFLVYSQGTPKEMFSEQLRRQGAFVASDGAKRSQDFELIVLDGSTLKPEELSRYTPAIQSVLEHNRPVLLLEPTLDHKQVLAKARILRHYIQAPSLALLIEPRRDKANQLRIGLAEQFPTTVGRAVCTAAQASRDGPSRRACQRAAPGCLREPPGRPQPVMQQDLPGYAPGAQGREMLSRRKEAQA</sequence>
<feature type="compositionally biased region" description="Basic and acidic residues" evidence="1">
    <location>
        <begin position="239"/>
        <end position="248"/>
    </location>
</feature>
<reference evidence="2 3" key="1">
    <citation type="submission" date="2006-04" db="EMBL/GenBank/DDBJ databases">
        <authorList>
            <person name="Nierman W.C."/>
        </authorList>
    </citation>
    <scope>NUCLEOTIDE SEQUENCE [LARGE SCALE GENOMIC DNA]</scope>
    <source>
        <strain evidence="2 3">DW4/3-1</strain>
    </source>
</reference>
<comment type="caution">
    <text evidence="2">The sequence shown here is derived from an EMBL/GenBank/DDBJ whole genome shotgun (WGS) entry which is preliminary data.</text>
</comment>
<evidence type="ECO:0000313" key="2">
    <source>
        <dbReference type="EMBL" id="EAU64402.1"/>
    </source>
</evidence>
<feature type="region of interest" description="Disordered" evidence="1">
    <location>
        <begin position="193"/>
        <end position="248"/>
    </location>
</feature>
<gene>
    <name evidence="2" type="ORF">STIAU_5485</name>
</gene>
<organism evidence="2 3">
    <name type="scientific">Stigmatella aurantiaca (strain DW4/3-1)</name>
    <dbReference type="NCBI Taxonomy" id="378806"/>
    <lineage>
        <taxon>Bacteria</taxon>
        <taxon>Pseudomonadati</taxon>
        <taxon>Myxococcota</taxon>
        <taxon>Myxococcia</taxon>
        <taxon>Myxococcales</taxon>
        <taxon>Cystobacterineae</taxon>
        <taxon>Archangiaceae</taxon>
        <taxon>Stigmatella</taxon>
    </lineage>
</organism>
<protein>
    <submittedName>
        <fullName evidence="2">Uncharacterized protein</fullName>
    </submittedName>
</protein>
<dbReference type="EMBL" id="AAMD01000118">
    <property type="protein sequence ID" value="EAU64402.1"/>
    <property type="molecule type" value="Genomic_DNA"/>
</dbReference>